<evidence type="ECO:0000256" key="1">
    <source>
        <dbReference type="ARBA" id="ARBA00004141"/>
    </source>
</evidence>
<evidence type="ECO:0000256" key="4">
    <source>
        <dbReference type="ARBA" id="ARBA00022528"/>
    </source>
</evidence>
<comment type="catalytic activity">
    <reaction evidence="14">
        <text>phytol + CTP = phytyl phosphate + CDP + H(+)</text>
        <dbReference type="Rhea" id="RHEA:38055"/>
        <dbReference type="ChEBI" id="CHEBI:15378"/>
        <dbReference type="ChEBI" id="CHEBI:17327"/>
        <dbReference type="ChEBI" id="CHEBI:37563"/>
        <dbReference type="ChEBI" id="CHEBI:58069"/>
        <dbReference type="ChEBI" id="CHEBI:75483"/>
        <dbReference type="EC" id="2.7.1.182"/>
    </reaction>
</comment>
<comment type="subcellular location">
    <subcellularLocation>
        <location evidence="1">Membrane</location>
        <topology evidence="1">Multi-pass membrane protein</topology>
    </subcellularLocation>
    <subcellularLocation>
        <location evidence="2">Plastid</location>
        <location evidence="2">Chloroplast</location>
    </subcellularLocation>
</comment>
<evidence type="ECO:0000256" key="13">
    <source>
        <dbReference type="ARBA" id="ARBA00039024"/>
    </source>
</evidence>
<dbReference type="EMBL" id="FN649744">
    <property type="protein sequence ID" value="CBJ48773.1"/>
    <property type="molecule type" value="Genomic_DNA"/>
</dbReference>
<evidence type="ECO:0000256" key="6">
    <source>
        <dbReference type="ARBA" id="ARBA00022679"/>
    </source>
</evidence>
<dbReference type="OrthoDB" id="5673at2759"/>
<evidence type="ECO:0000313" key="16">
    <source>
        <dbReference type="Proteomes" id="UP000002630"/>
    </source>
</evidence>
<reference evidence="15 16" key="1">
    <citation type="journal article" date="2010" name="Nature">
        <title>The Ectocarpus genome and the independent evolution of multicellularity in brown algae.</title>
        <authorList>
            <person name="Cock J.M."/>
            <person name="Sterck L."/>
            <person name="Rouze P."/>
            <person name="Scornet D."/>
            <person name="Allen A.E."/>
            <person name="Amoutzias G."/>
            <person name="Anthouard V."/>
            <person name="Artiguenave F."/>
            <person name="Aury J.M."/>
            <person name="Badger J.H."/>
            <person name="Beszteri B."/>
            <person name="Billiau K."/>
            <person name="Bonnet E."/>
            <person name="Bothwell J.H."/>
            <person name="Bowler C."/>
            <person name="Boyen C."/>
            <person name="Brownlee C."/>
            <person name="Carrano C.J."/>
            <person name="Charrier B."/>
            <person name="Cho G.Y."/>
            <person name="Coelho S.M."/>
            <person name="Collen J."/>
            <person name="Corre E."/>
            <person name="Da Silva C."/>
            <person name="Delage L."/>
            <person name="Delaroque N."/>
            <person name="Dittami S.M."/>
            <person name="Doulbeau S."/>
            <person name="Elias M."/>
            <person name="Farnham G."/>
            <person name="Gachon C.M."/>
            <person name="Gschloessl B."/>
            <person name="Heesch S."/>
            <person name="Jabbari K."/>
            <person name="Jubin C."/>
            <person name="Kawai H."/>
            <person name="Kimura K."/>
            <person name="Kloareg B."/>
            <person name="Kupper F.C."/>
            <person name="Lang D."/>
            <person name="Le Bail A."/>
            <person name="Leblanc C."/>
            <person name="Lerouge P."/>
            <person name="Lohr M."/>
            <person name="Lopez P.J."/>
            <person name="Martens C."/>
            <person name="Maumus F."/>
            <person name="Michel G."/>
            <person name="Miranda-Saavedra D."/>
            <person name="Morales J."/>
            <person name="Moreau H."/>
            <person name="Motomura T."/>
            <person name="Nagasato C."/>
            <person name="Napoli C.A."/>
            <person name="Nelson D.R."/>
            <person name="Nyvall-Collen P."/>
            <person name="Peters A.F."/>
            <person name="Pommier C."/>
            <person name="Potin P."/>
            <person name="Poulain J."/>
            <person name="Quesneville H."/>
            <person name="Read B."/>
            <person name="Rensing S.A."/>
            <person name="Ritter A."/>
            <person name="Rousvoal S."/>
            <person name="Samanta M."/>
            <person name="Samson G."/>
            <person name="Schroeder D.C."/>
            <person name="Segurens B."/>
            <person name="Strittmatter M."/>
            <person name="Tonon T."/>
            <person name="Tregear J.W."/>
            <person name="Valentin K."/>
            <person name="von Dassow P."/>
            <person name="Yamagishi T."/>
            <person name="Van de Peer Y."/>
            <person name="Wincker P."/>
        </authorList>
    </citation>
    <scope>NUCLEOTIDE SEQUENCE [LARGE SCALE GENOMIC DNA]</scope>
    <source>
        <strain evidence="16">Ec32 / CCAP1310/4</strain>
    </source>
</reference>
<gene>
    <name evidence="15" type="primary">phytol</name>
    <name evidence="15" type="ORF">Esi_0047_0073</name>
</gene>
<evidence type="ECO:0000256" key="9">
    <source>
        <dbReference type="ARBA" id="ARBA00022946"/>
    </source>
</evidence>
<dbReference type="PANTHER" id="PTHR32523">
    <property type="entry name" value="PHYTOL KINASE 1, CHLOROPLASTIC"/>
    <property type="match status" value="1"/>
</dbReference>
<keyword evidence="10" id="KW-1133">Transmembrane helix</keyword>
<keyword evidence="9" id="KW-0809">Transit peptide</keyword>
<evidence type="ECO:0000256" key="7">
    <source>
        <dbReference type="ARBA" id="ARBA00022692"/>
    </source>
</evidence>
<dbReference type="PANTHER" id="PTHR32523:SF8">
    <property type="entry name" value="DOLICHOL KINASE"/>
    <property type="match status" value="1"/>
</dbReference>
<keyword evidence="11" id="KW-0472">Membrane</keyword>
<proteinExistence type="inferred from homology"/>
<keyword evidence="6" id="KW-0808">Transferase</keyword>
<evidence type="ECO:0000256" key="2">
    <source>
        <dbReference type="ARBA" id="ARBA00004229"/>
    </source>
</evidence>
<keyword evidence="8 15" id="KW-0418">Kinase</keyword>
<evidence type="ECO:0000256" key="8">
    <source>
        <dbReference type="ARBA" id="ARBA00022777"/>
    </source>
</evidence>
<evidence type="ECO:0000256" key="5">
    <source>
        <dbReference type="ARBA" id="ARBA00022640"/>
    </source>
</evidence>
<name>D7G296_ECTSI</name>
<dbReference type="STRING" id="2880.D7G296"/>
<sequence>MVPSFATRARISRNASFQEHSGGWRGGSSRSRLDRRIRNPRATAAYGAGSVRCVCALPPPGISPLAWDAGVSTVVGAASIVWVKLWTGLARRDKMKPQVSRKVVHTTAAPLFMILWPFFTNRPCARLFAAAVPMLQAVRLAAAGLSGDPENNDSSSNELVKAISRSGKASETLDGPLKYSLAIVLITVVEWRTSVVGLIAMMQMAVGDGMADLVGRQFGKHKWRKGGEKSMEGSAAFVSGSFLASVAMIQWFHHFGLLSVTPTEAAARAAAISFASAAVELFPPRLVGDDNISVPVTALVLGRLLFGK</sequence>
<dbReference type="InterPro" id="IPR039606">
    <property type="entry name" value="Phytol/farnesol_kinase"/>
</dbReference>
<evidence type="ECO:0000256" key="12">
    <source>
        <dbReference type="ARBA" id="ARBA00024015"/>
    </source>
</evidence>
<comment type="pathway">
    <text evidence="12">Cofactor biosynthesis; tocopherol biosynthesis.</text>
</comment>
<dbReference type="EMBL" id="FN648674">
    <property type="protein sequence ID" value="CBJ48773.1"/>
    <property type="molecule type" value="Genomic_DNA"/>
</dbReference>
<protein>
    <recommendedName>
        <fullName evidence="13">phytol kinase</fullName>
        <ecNumber evidence="13">2.7.1.182</ecNumber>
    </recommendedName>
</protein>
<keyword evidence="4" id="KW-0150">Chloroplast</keyword>
<dbReference type="GO" id="GO:0009507">
    <property type="term" value="C:chloroplast"/>
    <property type="evidence" value="ECO:0007669"/>
    <property type="project" value="UniProtKB-SubCell"/>
</dbReference>
<organism evidence="15 16">
    <name type="scientific">Ectocarpus siliculosus</name>
    <name type="common">Brown alga</name>
    <name type="synonym">Conferva siliculosa</name>
    <dbReference type="NCBI Taxonomy" id="2880"/>
    <lineage>
        <taxon>Eukaryota</taxon>
        <taxon>Sar</taxon>
        <taxon>Stramenopiles</taxon>
        <taxon>Ochrophyta</taxon>
        <taxon>PX clade</taxon>
        <taxon>Phaeophyceae</taxon>
        <taxon>Ectocarpales</taxon>
        <taxon>Ectocarpaceae</taxon>
        <taxon>Ectocarpus</taxon>
    </lineage>
</organism>
<evidence type="ECO:0000256" key="3">
    <source>
        <dbReference type="ARBA" id="ARBA00010794"/>
    </source>
</evidence>
<accession>D7G296</accession>
<dbReference type="OMA" id="SWPIFST"/>
<evidence type="ECO:0000256" key="14">
    <source>
        <dbReference type="ARBA" id="ARBA00048889"/>
    </source>
</evidence>
<dbReference type="EC" id="2.7.1.182" evidence="13"/>
<comment type="similarity">
    <text evidence="3">Belongs to the polyprenol kinase family.</text>
</comment>
<evidence type="ECO:0000256" key="11">
    <source>
        <dbReference type="ARBA" id="ARBA00023136"/>
    </source>
</evidence>
<keyword evidence="5" id="KW-0934">Plastid</keyword>
<dbReference type="Proteomes" id="UP000002630">
    <property type="component" value="Linkage Group LG19"/>
</dbReference>
<evidence type="ECO:0000313" key="15">
    <source>
        <dbReference type="EMBL" id="CBJ48773.1"/>
    </source>
</evidence>
<keyword evidence="7" id="KW-0812">Transmembrane</keyword>
<dbReference type="GO" id="GO:0010276">
    <property type="term" value="F:phytol kinase activity"/>
    <property type="evidence" value="ECO:0007669"/>
    <property type="project" value="UniProtKB-EC"/>
</dbReference>
<keyword evidence="16" id="KW-1185">Reference proteome</keyword>
<dbReference type="InParanoid" id="D7G296"/>
<dbReference type="GO" id="GO:0016020">
    <property type="term" value="C:membrane"/>
    <property type="evidence" value="ECO:0007669"/>
    <property type="project" value="UniProtKB-SubCell"/>
</dbReference>
<dbReference type="eggNOG" id="KOG4453">
    <property type="taxonomic scope" value="Eukaryota"/>
</dbReference>
<dbReference type="AlphaFoldDB" id="D7G296"/>
<evidence type="ECO:0000256" key="10">
    <source>
        <dbReference type="ARBA" id="ARBA00022989"/>
    </source>
</evidence>